<protein>
    <submittedName>
        <fullName evidence="2">CRP-like cAMP-binding protein</fullName>
    </submittedName>
</protein>
<dbReference type="OrthoDB" id="758145at2"/>
<sequence>MFNQLFENLFPFPEATQEKLFASFEQIKLKRGDYLIKEGDYSSNLFVIESGLIRQFAWSKKGEFTQWIGTANHFVTDLSSFIFDTPSKWNFQCISDCHLYRLSKSDYQNMESEVIEWNKFEKAFLAKCFGAMEQRISDFICLTAEERYQQYFEQHKSLFHQVPLHYIASVLGMSPETLSRIRAKMSS</sequence>
<dbReference type="CDD" id="cd00038">
    <property type="entry name" value="CAP_ED"/>
    <property type="match status" value="1"/>
</dbReference>
<dbReference type="PROSITE" id="PS50042">
    <property type="entry name" value="CNMP_BINDING_3"/>
    <property type="match status" value="1"/>
</dbReference>
<dbReference type="RefSeq" id="WP_120261527.1">
    <property type="nucleotide sequence ID" value="NZ_RAPY01000006.1"/>
</dbReference>
<dbReference type="Proteomes" id="UP000286246">
    <property type="component" value="Unassembled WGS sequence"/>
</dbReference>
<dbReference type="Pfam" id="PF00027">
    <property type="entry name" value="cNMP_binding"/>
    <property type="match status" value="1"/>
</dbReference>
<dbReference type="EMBL" id="RAPY01000006">
    <property type="protein sequence ID" value="RKE44423.1"/>
    <property type="molecule type" value="Genomic_DNA"/>
</dbReference>
<feature type="domain" description="Cyclic nucleotide-binding" evidence="1">
    <location>
        <begin position="8"/>
        <end position="110"/>
    </location>
</feature>
<gene>
    <name evidence="2" type="ORF">DFQ12_4893</name>
</gene>
<evidence type="ECO:0000259" key="1">
    <source>
        <dbReference type="PROSITE" id="PS50042"/>
    </source>
</evidence>
<organism evidence="2 3">
    <name type="scientific">Sphingobacterium detergens</name>
    <dbReference type="NCBI Taxonomy" id="1145106"/>
    <lineage>
        <taxon>Bacteria</taxon>
        <taxon>Pseudomonadati</taxon>
        <taxon>Bacteroidota</taxon>
        <taxon>Sphingobacteriia</taxon>
        <taxon>Sphingobacteriales</taxon>
        <taxon>Sphingobacteriaceae</taxon>
        <taxon>Sphingobacterium</taxon>
    </lineage>
</organism>
<dbReference type="InterPro" id="IPR014710">
    <property type="entry name" value="RmlC-like_jellyroll"/>
</dbReference>
<dbReference type="InterPro" id="IPR018490">
    <property type="entry name" value="cNMP-bd_dom_sf"/>
</dbReference>
<accession>A0A420AJ18</accession>
<name>A0A420AJ18_SPHD1</name>
<reference evidence="2 3" key="1">
    <citation type="submission" date="2018-09" db="EMBL/GenBank/DDBJ databases">
        <title>Genomic Encyclopedia of Type Strains, Phase III (KMG-III): the genomes of soil and plant-associated and newly described type strains.</title>
        <authorList>
            <person name="Whitman W."/>
        </authorList>
    </citation>
    <scope>NUCLEOTIDE SEQUENCE [LARGE SCALE GENOMIC DNA]</scope>
    <source>
        <strain evidence="2 3">CECT 7938</strain>
    </source>
</reference>
<comment type="caution">
    <text evidence="2">The sequence shown here is derived from an EMBL/GenBank/DDBJ whole genome shotgun (WGS) entry which is preliminary data.</text>
</comment>
<dbReference type="AlphaFoldDB" id="A0A420AJ18"/>
<dbReference type="Gene3D" id="2.60.120.10">
    <property type="entry name" value="Jelly Rolls"/>
    <property type="match status" value="1"/>
</dbReference>
<proteinExistence type="predicted"/>
<keyword evidence="3" id="KW-1185">Reference proteome</keyword>
<dbReference type="SUPFAM" id="SSF51206">
    <property type="entry name" value="cAMP-binding domain-like"/>
    <property type="match status" value="1"/>
</dbReference>
<dbReference type="InterPro" id="IPR000595">
    <property type="entry name" value="cNMP-bd_dom"/>
</dbReference>
<evidence type="ECO:0000313" key="2">
    <source>
        <dbReference type="EMBL" id="RKE44423.1"/>
    </source>
</evidence>
<evidence type="ECO:0000313" key="3">
    <source>
        <dbReference type="Proteomes" id="UP000286246"/>
    </source>
</evidence>